<protein>
    <submittedName>
        <fullName evidence="6">Transcriptional regulator, RpiR family</fullName>
    </submittedName>
</protein>
<dbReference type="InterPro" id="IPR035472">
    <property type="entry name" value="RpiR-like_SIS"/>
</dbReference>
<keyword evidence="2" id="KW-0238">DNA-binding</keyword>
<name>A0A1M5XL73_9CLOT</name>
<dbReference type="AlphaFoldDB" id="A0A1M5XL73"/>
<feature type="domain" description="HTH rpiR-type" evidence="4">
    <location>
        <begin position="1"/>
        <end position="74"/>
    </location>
</feature>
<dbReference type="Gene3D" id="3.40.50.10490">
    <property type="entry name" value="Glucose-6-phosphate isomerase like protein, domain 1"/>
    <property type="match status" value="1"/>
</dbReference>
<dbReference type="GO" id="GO:0003677">
    <property type="term" value="F:DNA binding"/>
    <property type="evidence" value="ECO:0007669"/>
    <property type="project" value="UniProtKB-KW"/>
</dbReference>
<dbReference type="CDD" id="cd05013">
    <property type="entry name" value="SIS_RpiR"/>
    <property type="match status" value="1"/>
</dbReference>
<dbReference type="Pfam" id="PF01380">
    <property type="entry name" value="SIS"/>
    <property type="match status" value="1"/>
</dbReference>
<evidence type="ECO:0000313" key="7">
    <source>
        <dbReference type="Proteomes" id="UP000184241"/>
    </source>
</evidence>
<evidence type="ECO:0000256" key="1">
    <source>
        <dbReference type="ARBA" id="ARBA00023015"/>
    </source>
</evidence>
<gene>
    <name evidence="6" type="ORF">SAMN02745941_01498</name>
</gene>
<reference evidence="6 7" key="1">
    <citation type="submission" date="2016-11" db="EMBL/GenBank/DDBJ databases">
        <authorList>
            <person name="Jaros S."/>
            <person name="Januszkiewicz K."/>
            <person name="Wedrychowicz H."/>
        </authorList>
    </citation>
    <scope>NUCLEOTIDE SEQUENCE [LARGE SCALE GENOMIC DNA]</scope>
    <source>
        <strain evidence="6 7">DSM 6191</strain>
    </source>
</reference>
<dbReference type="GO" id="GO:0097367">
    <property type="term" value="F:carbohydrate derivative binding"/>
    <property type="evidence" value="ECO:0007669"/>
    <property type="project" value="InterPro"/>
</dbReference>
<dbReference type="PANTHER" id="PTHR30514">
    <property type="entry name" value="GLUCOKINASE"/>
    <property type="match status" value="1"/>
</dbReference>
<evidence type="ECO:0000259" key="4">
    <source>
        <dbReference type="PROSITE" id="PS51071"/>
    </source>
</evidence>
<dbReference type="PANTHER" id="PTHR30514:SF1">
    <property type="entry name" value="HTH-TYPE TRANSCRIPTIONAL REGULATOR HEXR-RELATED"/>
    <property type="match status" value="1"/>
</dbReference>
<dbReference type="PROSITE" id="PS51464">
    <property type="entry name" value="SIS"/>
    <property type="match status" value="1"/>
</dbReference>
<dbReference type="Pfam" id="PF01418">
    <property type="entry name" value="HTH_6"/>
    <property type="match status" value="1"/>
</dbReference>
<proteinExistence type="predicted"/>
<evidence type="ECO:0000256" key="3">
    <source>
        <dbReference type="ARBA" id="ARBA00023163"/>
    </source>
</evidence>
<dbReference type="Proteomes" id="UP000184241">
    <property type="component" value="Unassembled WGS sequence"/>
</dbReference>
<dbReference type="PROSITE" id="PS51071">
    <property type="entry name" value="HTH_RPIR"/>
    <property type="match status" value="1"/>
</dbReference>
<dbReference type="Gene3D" id="1.10.10.10">
    <property type="entry name" value="Winged helix-like DNA-binding domain superfamily/Winged helix DNA-binding domain"/>
    <property type="match status" value="1"/>
</dbReference>
<dbReference type="InterPro" id="IPR036388">
    <property type="entry name" value="WH-like_DNA-bd_sf"/>
</dbReference>
<dbReference type="EMBL" id="FQXU01000005">
    <property type="protein sequence ID" value="SHI00570.1"/>
    <property type="molecule type" value="Genomic_DNA"/>
</dbReference>
<dbReference type="GO" id="GO:1901135">
    <property type="term" value="P:carbohydrate derivative metabolic process"/>
    <property type="evidence" value="ECO:0007669"/>
    <property type="project" value="InterPro"/>
</dbReference>
<dbReference type="InterPro" id="IPR046348">
    <property type="entry name" value="SIS_dom_sf"/>
</dbReference>
<accession>A0A1M5XL73</accession>
<sequence length="253" mass="28913">MIFDPKKVKTLNDLEMVVYQYVVDNLEEVSKMTIRELSNVCHVSPSSILRCCNKLGFSGYAEFKYKIKQKAQEYNSQTIEEFFDLGSHINGFLKDVNKQDYRKVLKPAIDMIVNARHIAFSGIGTSGILGEYGSRYFTNLKMNAYSISDPFYPIPPRGLENTLAIIISVSGETVQMIEKAEDFKRYGAKVLSITNNEESTLARIADYNLSYYMPEVKSKEETYLNLTTQVPVVTLIELLAQQAYIRMNKEQED</sequence>
<evidence type="ECO:0000256" key="2">
    <source>
        <dbReference type="ARBA" id="ARBA00023125"/>
    </source>
</evidence>
<dbReference type="InterPro" id="IPR001347">
    <property type="entry name" value="SIS_dom"/>
</dbReference>
<feature type="domain" description="SIS" evidence="5">
    <location>
        <begin position="108"/>
        <end position="249"/>
    </location>
</feature>
<dbReference type="InterPro" id="IPR009057">
    <property type="entry name" value="Homeodomain-like_sf"/>
</dbReference>
<dbReference type="RefSeq" id="WP_073018287.1">
    <property type="nucleotide sequence ID" value="NZ_FQXU01000005.1"/>
</dbReference>
<dbReference type="SUPFAM" id="SSF53697">
    <property type="entry name" value="SIS domain"/>
    <property type="match status" value="1"/>
</dbReference>
<keyword evidence="1" id="KW-0805">Transcription regulation</keyword>
<evidence type="ECO:0000313" key="6">
    <source>
        <dbReference type="EMBL" id="SHI00570.1"/>
    </source>
</evidence>
<evidence type="ECO:0000259" key="5">
    <source>
        <dbReference type="PROSITE" id="PS51464"/>
    </source>
</evidence>
<dbReference type="InterPro" id="IPR047640">
    <property type="entry name" value="RpiR-like"/>
</dbReference>
<dbReference type="SUPFAM" id="SSF46689">
    <property type="entry name" value="Homeodomain-like"/>
    <property type="match status" value="1"/>
</dbReference>
<dbReference type="InterPro" id="IPR000281">
    <property type="entry name" value="HTH_RpiR"/>
</dbReference>
<organism evidence="6 7">
    <name type="scientific">Clostridium intestinale DSM 6191</name>
    <dbReference type="NCBI Taxonomy" id="1121320"/>
    <lineage>
        <taxon>Bacteria</taxon>
        <taxon>Bacillati</taxon>
        <taxon>Bacillota</taxon>
        <taxon>Clostridia</taxon>
        <taxon>Eubacteriales</taxon>
        <taxon>Clostridiaceae</taxon>
        <taxon>Clostridium</taxon>
    </lineage>
</organism>
<keyword evidence="3" id="KW-0804">Transcription</keyword>
<dbReference type="GO" id="GO:0003700">
    <property type="term" value="F:DNA-binding transcription factor activity"/>
    <property type="evidence" value="ECO:0007669"/>
    <property type="project" value="InterPro"/>
</dbReference>